<feature type="domain" description="Peptidase M13 C-terminal" evidence="8">
    <location>
        <begin position="1088"/>
        <end position="1289"/>
    </location>
</feature>
<dbReference type="PANTHER" id="PTHR11733:SF240">
    <property type="entry name" value="GH14155P-RELATED"/>
    <property type="match status" value="1"/>
</dbReference>
<keyword evidence="5" id="KW-0378">Hydrolase</keyword>
<dbReference type="InterPro" id="IPR008753">
    <property type="entry name" value="Peptidase_M13_N"/>
</dbReference>
<dbReference type="Gene3D" id="1.10.1380.10">
    <property type="entry name" value="Neutral endopeptidase , domain2"/>
    <property type="match status" value="2"/>
</dbReference>
<evidence type="ECO:0000256" key="6">
    <source>
        <dbReference type="ARBA" id="ARBA00022833"/>
    </source>
</evidence>
<evidence type="ECO:0000256" key="5">
    <source>
        <dbReference type="ARBA" id="ARBA00022801"/>
    </source>
</evidence>
<dbReference type="WBParaSite" id="SMUV_0000628001-mRNA-1">
    <property type="protein sequence ID" value="SMUV_0000628001-mRNA-1"/>
    <property type="gene ID" value="SMUV_0000628001"/>
</dbReference>
<dbReference type="STRING" id="451379.A0A0N5ANT2"/>
<dbReference type="CDD" id="cd08662">
    <property type="entry name" value="M13"/>
    <property type="match status" value="2"/>
</dbReference>
<evidence type="ECO:0000256" key="2">
    <source>
        <dbReference type="ARBA" id="ARBA00007357"/>
    </source>
</evidence>
<dbReference type="GO" id="GO:0004222">
    <property type="term" value="F:metalloendopeptidase activity"/>
    <property type="evidence" value="ECO:0007669"/>
    <property type="project" value="InterPro"/>
</dbReference>
<evidence type="ECO:0000256" key="7">
    <source>
        <dbReference type="ARBA" id="ARBA00023049"/>
    </source>
</evidence>
<dbReference type="PRINTS" id="PR00786">
    <property type="entry name" value="NEPRILYSIN"/>
</dbReference>
<evidence type="ECO:0000259" key="8">
    <source>
        <dbReference type="Pfam" id="PF01431"/>
    </source>
</evidence>
<name>A0A0N5ANT2_9BILA</name>
<evidence type="ECO:0000259" key="9">
    <source>
        <dbReference type="Pfam" id="PF05649"/>
    </source>
</evidence>
<organism evidence="10 11">
    <name type="scientific">Syphacia muris</name>
    <dbReference type="NCBI Taxonomy" id="451379"/>
    <lineage>
        <taxon>Eukaryota</taxon>
        <taxon>Metazoa</taxon>
        <taxon>Ecdysozoa</taxon>
        <taxon>Nematoda</taxon>
        <taxon>Chromadorea</taxon>
        <taxon>Rhabditida</taxon>
        <taxon>Spirurina</taxon>
        <taxon>Oxyuridomorpha</taxon>
        <taxon>Oxyuroidea</taxon>
        <taxon>Oxyuridae</taxon>
        <taxon>Syphacia</taxon>
    </lineage>
</organism>
<dbReference type="Gene3D" id="3.40.390.10">
    <property type="entry name" value="Collagenase (Catalytic Domain)"/>
    <property type="match status" value="2"/>
</dbReference>
<comment type="similarity">
    <text evidence="2">Belongs to the peptidase M13 family.</text>
</comment>
<dbReference type="Pfam" id="PF05649">
    <property type="entry name" value="Peptidase_M13_N"/>
    <property type="match status" value="2"/>
</dbReference>
<evidence type="ECO:0000313" key="10">
    <source>
        <dbReference type="Proteomes" id="UP000046393"/>
    </source>
</evidence>
<dbReference type="PROSITE" id="PS51885">
    <property type="entry name" value="NEPRILYSIN"/>
    <property type="match status" value="2"/>
</dbReference>
<evidence type="ECO:0000313" key="11">
    <source>
        <dbReference type="WBParaSite" id="SMUV_0000628001-mRNA-1"/>
    </source>
</evidence>
<dbReference type="SUPFAM" id="SSF55486">
    <property type="entry name" value="Metalloproteases ('zincins'), catalytic domain"/>
    <property type="match status" value="2"/>
</dbReference>
<evidence type="ECO:0000256" key="4">
    <source>
        <dbReference type="ARBA" id="ARBA00022723"/>
    </source>
</evidence>
<dbReference type="GO" id="GO:0016485">
    <property type="term" value="P:protein processing"/>
    <property type="evidence" value="ECO:0007669"/>
    <property type="project" value="TreeGrafter"/>
</dbReference>
<comment type="cofactor">
    <cofactor evidence="1">
        <name>Zn(2+)</name>
        <dbReference type="ChEBI" id="CHEBI:29105"/>
    </cofactor>
</comment>
<sequence length="1304" mass="149521">MKQYFYYLDVCIKEINNIKSTEYVQNILKDYTTTISLASAIGYLYGKHAIATFLSPFVDTKWKNPESGYLLFVEGATLLYGSSYYTKLDASFLEHLKSSLLNVLLAVVNGTSEEQLKHDVDEIVSMEVMFAKYYTPSAAESRTFEPQYNVFTISELTEQYSFFDWQTFLDNVVYYGNEKVKQMVRNPDFRVVIVNTNYILNADRQYRPIIGKPRFYRTPKKPDFKRKAEASSEEEDHCLYSSIKNLEYANGRMFIDAKYPDEESRNALKIKLAKLFNNIINTFGGMISQLSWMDANSKLGAYNKIDNLVRNLAYPDFIMNNTELTDYYAALDIDDNDGLRECAEKLLKFRMSKSINSLAEGKVERDNFNGPPGLVNAWYQPELNSITFPAAILDQPFYDPDWPASLNYGGIGVVAGHELTHGFDDQGVQWNGKGVLYKWLSDSSHENFTTMASCVINEYGKFCPPTMNVCLDGVQTQGENIADNGGINVAYRAYKNYYSIFGQDPALPGKLSYLTHDQLFFMGFAQVWCDYNEYGSQSLVLVDPHSPAYYRVFGTIKNFPAFKNAYNCPEGSTYAPNKHCNVWVSDTDADSNQRPNNVNVQAAKTIPPTDERFKAYSDAVALLRYSMNYSADPCEDFYSYACGQYDKSVSFTIIRNKNYRHIAEEMEKSKYQTVVSALKKTIQFYEACKTARIDYESAKKNGEAIKQIVDEFSSATGLRFSMFDTPAQSQKQILNAETLGKAVGILSTYGVDTLITPMVDTNWKSPSTFHLFIDQNTLYYDKSYYTVDAWNVTEGRYRGILTELFSDYTAMMNKSLSNNTLDTYMNKFIQIELTLASEYSSTDTERRQYERSYNDLIKDNFTFIDLDSYMSFNDLKKLNDEFYNVFNTEDIINYMFYRLLAEYSDFIPKRPQAQHTEFEAPKVYLGRMKKRPVPLPREQNTDVSLEIKEQCAYETLNLMQYANARFFANYRYPNETDLQNMIDGLNSTITNILTSFESMMRQTLSGDDESIIGGYNKIKGVYRNIAYPDFIFDNQKLDEYYSDLTFVDSDDYFAMRRKLLLFNYQLSFISLGTAVDRHDFLGPPATANAWYQPELNSITFPDGILMQPFFDLNWPKSLNYGGIGVVAGHELSHGFDDEGVQWNGQGELYNWMQEASKKKFAKTAKCIIDEYHEFCPLDNSTYTPNCLNGENTQGENIADNGGIHAAWISYKNIVDLQGEDPRLPDDVLQHLTHDQLFFISFAQVWCQKAPSDEAIYRAIMTDPHSPAKYRVIGTVQNFPAFRNAFNCPALPKSEKHCSVWVPES</sequence>
<keyword evidence="10" id="KW-1185">Reference proteome</keyword>
<dbReference type="PANTHER" id="PTHR11733">
    <property type="entry name" value="ZINC METALLOPROTEASE FAMILY M13 NEPRILYSIN-RELATED"/>
    <property type="match status" value="1"/>
</dbReference>
<keyword evidence="6" id="KW-0862">Zinc</keyword>
<dbReference type="InterPro" id="IPR000718">
    <property type="entry name" value="Peptidase_M13"/>
</dbReference>
<proteinExistence type="inferred from homology"/>
<accession>A0A0N5ANT2</accession>
<evidence type="ECO:0000256" key="3">
    <source>
        <dbReference type="ARBA" id="ARBA00022670"/>
    </source>
</evidence>
<reference evidence="11" key="1">
    <citation type="submission" date="2017-02" db="UniProtKB">
        <authorList>
            <consortium name="WormBaseParasite"/>
        </authorList>
    </citation>
    <scope>IDENTIFICATION</scope>
</reference>
<keyword evidence="7" id="KW-0482">Metalloprotease</keyword>
<feature type="domain" description="Peptidase M13 C-terminal" evidence="8">
    <location>
        <begin position="376"/>
        <end position="582"/>
    </location>
</feature>
<dbReference type="Proteomes" id="UP000046393">
    <property type="component" value="Unplaced"/>
</dbReference>
<protein>
    <submittedName>
        <fullName evidence="11">Neprilysin</fullName>
    </submittedName>
</protein>
<dbReference type="GO" id="GO:0005886">
    <property type="term" value="C:plasma membrane"/>
    <property type="evidence" value="ECO:0007669"/>
    <property type="project" value="TreeGrafter"/>
</dbReference>
<feature type="domain" description="Peptidase M13 N-terminal" evidence="9">
    <location>
        <begin position="22"/>
        <end position="315"/>
    </location>
</feature>
<keyword evidence="3" id="KW-0645">Protease</keyword>
<dbReference type="InterPro" id="IPR018497">
    <property type="entry name" value="Peptidase_M13_C"/>
</dbReference>
<dbReference type="InterPro" id="IPR024079">
    <property type="entry name" value="MetalloPept_cat_dom_sf"/>
</dbReference>
<dbReference type="GO" id="GO:0046872">
    <property type="term" value="F:metal ion binding"/>
    <property type="evidence" value="ECO:0007669"/>
    <property type="project" value="UniProtKB-KW"/>
</dbReference>
<dbReference type="Pfam" id="PF01431">
    <property type="entry name" value="Peptidase_M13"/>
    <property type="match status" value="2"/>
</dbReference>
<feature type="domain" description="Peptidase M13 N-terminal" evidence="9">
    <location>
        <begin position="633"/>
        <end position="1028"/>
    </location>
</feature>
<dbReference type="InterPro" id="IPR042089">
    <property type="entry name" value="Peptidase_M13_dom_2"/>
</dbReference>
<evidence type="ECO:0000256" key="1">
    <source>
        <dbReference type="ARBA" id="ARBA00001947"/>
    </source>
</evidence>
<keyword evidence="4" id="KW-0479">Metal-binding</keyword>